<feature type="compositionally biased region" description="Basic and acidic residues" evidence="6">
    <location>
        <begin position="961"/>
        <end position="978"/>
    </location>
</feature>
<sequence>MQHVQHDMRSSATKTRSDDDLRIAELSMTSQTLKAPATLSTLEFEPLLLLLFPYCLKHGVAEKFPLSEYFMRDTAVGIDEVCRNPVTYKPSQFYGELADLYAKIEEYLGLDSKEYLLLVKEFVKQASSARHLRKDVQQLISTELMCVHDRFIEVLSECCQLNSTSRVDGRNGRTPATNLKLSTSSEYLPHVSTVNALLVLRSLENGWAAPDPSTGQLLGEAIKTMLADRIDAAAHARKTPFGSEVAARFNFENSSKNWKHSHNSLHDITTADFFASFSNREHFLGAETNNLLRIKCHADFYERVKSTLHKDISNANNVGVLEGAPSIPLPPLQPSIPEVSVDNKTTCIRPNPEAEIRLTVIICNIARVSANFSQATPKQLPRKMWTRTSYFRAKEDVARGDVAELDVDVHSKRDLVKESRKSLPMRAGVIAPHLRRDVEIPSGTELGSVMPGSSHSRMRPVKRKMSSESVVEGGGAPATEIVPVVSKSTRKSAKLDARKITTGVADISPKESFSYTLDGNRAIEQSSYSRLSPVPHNEGEGDIGRGRIEPVKVRDRLSLEEDMKMIESSMSEQQRQKMRGRTSEGFVVTSKKDLSSPPSKAHKIEVPSTSRSRTRRSEGSGSNPHAQKIPSAQAIIEAWRASSFEVLPQESLLSSAQRDSAGKRAFHGIPTSLPVSDSFALGHSRLGSRRSKLAAQSSALPSKPRDSKEEVAVEVAASTSTDRKAKQRDPVLPPKTVREKTAPQEDIRKRTLRSDSSANSSSEANPVAQATLEVTKVVGHRSRSPQKKNIQVPRVDAKSAKEDVVKNTRSSKRDTNIPRVVTFESSPMSSPERMTRRSGSDQNLRRSSARRPQTPTLQPQPPSQRPKTPTQRPQTPVQRPRTPTQHSKAQTRHVESATTEQPPKTSTQRPKTPTQRPRTPTQRPKTPTQRPKTPTQRPRTPSSGLKVNPTKSTAKPPPLETDWKEPKSRLSRSCRDISQHPTSMSSGDDSGSSLLHKVTSSKTRSKVKAEGLHKPERPEKTSLRSGSHRKETHERLQSSSPERTDDESFARKIKKVRKARAKVGDDTKFALEVRTSSQSSLDDRAAMIRKSKGRPRKEGKATTREMSPSKRFTRSQAESSLSEDESKDSSNIKAEDLLLRNKRIIDPFNRLGCNIDPFLAVVEFCQVQGPRPLATVSLRQNRNLASVDVDSLSVWLMSSEAASGTVLLIYNQQMGIYALSYYATIYDIKARAFQRPICVALLTSERPTSNQLSRFSSGVRKLVAPLIKCNRRFFLRQLSDMIKISDAVESDTIQTYYTLDAEVLKQSGSNRKLSNVAEQARKLRPRMQAMYDVLSESRTYLDCTGHAGEDQAAAEEMFVSFLQNPSLDPISDVTPCAYDCFIANLHSFLVQCSEIQLQKGVLYSANTPILRFPKRTSPMKVKSSNSSSTGGEETLHTISQHLDNVLFPALAGEDMVVCGSEQRKQTVIDIVDKINFLKPKSHPNHSVVLWADGSESRPKGVVGVCHDRSESAALNLRSTAVLDANACVLRTVPYRGFLLSNLSTKRRFPSDAALLAYVAATLTNLSALVYLSRFLSPLHLENENISLDDERIIVNMLTELDLVKYQGLKCALEKRRSINEPTKIIQL</sequence>
<accession>A0A368H7X7</accession>
<feature type="compositionally biased region" description="Basic and acidic residues" evidence="6">
    <location>
        <begin position="736"/>
        <end position="753"/>
    </location>
</feature>
<feature type="compositionally biased region" description="Low complexity" evidence="6">
    <location>
        <begin position="754"/>
        <end position="765"/>
    </location>
</feature>
<feature type="compositionally biased region" description="Low complexity" evidence="6">
    <location>
        <begin position="983"/>
        <end position="1002"/>
    </location>
</feature>
<dbReference type="Proteomes" id="UP000252519">
    <property type="component" value="Unassembled WGS sequence"/>
</dbReference>
<feature type="compositionally biased region" description="Basic and acidic residues" evidence="6">
    <location>
        <begin position="1007"/>
        <end position="1050"/>
    </location>
</feature>
<gene>
    <name evidence="8" type="ORF">ANCCAN_01068</name>
</gene>
<dbReference type="EMBL" id="JOJR01000005">
    <property type="protein sequence ID" value="RCN52692.1"/>
    <property type="molecule type" value="Genomic_DNA"/>
</dbReference>
<proteinExistence type="inferred from homology"/>
<feature type="compositionally biased region" description="Low complexity" evidence="6">
    <location>
        <begin position="865"/>
        <end position="885"/>
    </location>
</feature>
<evidence type="ECO:0000256" key="1">
    <source>
        <dbReference type="ARBA" id="ARBA00004496"/>
    </source>
</evidence>
<dbReference type="GO" id="GO:0006914">
    <property type="term" value="P:autophagy"/>
    <property type="evidence" value="ECO:0007669"/>
    <property type="project" value="UniProtKB-KW"/>
</dbReference>
<dbReference type="PANTHER" id="PTHR31334">
    <property type="entry name" value="SMITH-MAGENIS SYNDROME REGION GENE 8 PROTEIN"/>
    <property type="match status" value="1"/>
</dbReference>
<feature type="domain" description="UDENN FLCN/SMCR8-type" evidence="7">
    <location>
        <begin position="1148"/>
        <end position="1627"/>
    </location>
</feature>
<evidence type="ECO:0000256" key="3">
    <source>
        <dbReference type="ARBA" id="ARBA00022658"/>
    </source>
</evidence>
<dbReference type="STRING" id="29170.A0A368H7X7"/>
<feature type="region of interest" description="Disordered" evidence="6">
    <location>
        <begin position="1074"/>
        <end position="1128"/>
    </location>
</feature>
<keyword evidence="9" id="KW-1185">Reference proteome</keyword>
<feature type="region of interest" description="Disordered" evidence="6">
    <location>
        <begin position="526"/>
        <end position="549"/>
    </location>
</feature>
<comment type="caution">
    <text evidence="8">The sequence shown here is derived from an EMBL/GenBank/DDBJ whole genome shotgun (WGS) entry which is preliminary data.</text>
</comment>
<dbReference type="GO" id="GO:0032045">
    <property type="term" value="C:guanyl-nucleotide exchange factor complex"/>
    <property type="evidence" value="ECO:0007669"/>
    <property type="project" value="TreeGrafter"/>
</dbReference>
<feature type="compositionally biased region" description="Low complexity" evidence="6">
    <location>
        <begin position="901"/>
        <end position="943"/>
    </location>
</feature>
<dbReference type="OrthoDB" id="2289278at2759"/>
<feature type="region of interest" description="Disordered" evidence="6">
    <location>
        <begin position="687"/>
        <end position="1050"/>
    </location>
</feature>
<keyword evidence="3" id="KW-0344">Guanine-nucleotide releasing factor</keyword>
<organism evidence="8 9">
    <name type="scientific">Ancylostoma caninum</name>
    <name type="common">Dog hookworm</name>
    <dbReference type="NCBI Taxonomy" id="29170"/>
    <lineage>
        <taxon>Eukaryota</taxon>
        <taxon>Metazoa</taxon>
        <taxon>Ecdysozoa</taxon>
        <taxon>Nematoda</taxon>
        <taxon>Chromadorea</taxon>
        <taxon>Rhabditida</taxon>
        <taxon>Rhabditina</taxon>
        <taxon>Rhabditomorpha</taxon>
        <taxon>Strongyloidea</taxon>
        <taxon>Ancylostomatidae</taxon>
        <taxon>Ancylostomatinae</taxon>
        <taxon>Ancylostoma</taxon>
    </lineage>
</organism>
<feature type="compositionally biased region" description="Basic and acidic residues" evidence="6">
    <location>
        <begin position="537"/>
        <end position="549"/>
    </location>
</feature>
<evidence type="ECO:0000259" key="7">
    <source>
        <dbReference type="PROSITE" id="PS51834"/>
    </source>
</evidence>
<evidence type="ECO:0000256" key="4">
    <source>
        <dbReference type="ARBA" id="ARBA00023006"/>
    </source>
</evidence>
<comment type="subcellular location">
    <subcellularLocation>
        <location evidence="1">Cytoplasm</location>
    </subcellularLocation>
</comment>
<dbReference type="PRINTS" id="PR01217">
    <property type="entry name" value="PRICHEXTENSN"/>
</dbReference>
<evidence type="ECO:0000256" key="2">
    <source>
        <dbReference type="ARBA" id="ARBA00022490"/>
    </source>
</evidence>
<evidence type="ECO:0000313" key="9">
    <source>
        <dbReference type="Proteomes" id="UP000252519"/>
    </source>
</evidence>
<comment type="similarity">
    <text evidence="5">Belongs to the SMCR8 family.</text>
</comment>
<dbReference type="GO" id="GO:0005085">
    <property type="term" value="F:guanyl-nucleotide exchange factor activity"/>
    <property type="evidence" value="ECO:0007669"/>
    <property type="project" value="UniProtKB-KW"/>
</dbReference>
<name>A0A368H7X7_ANCCA</name>
<feature type="region of interest" description="Disordered" evidence="6">
    <location>
        <begin position="568"/>
        <end position="629"/>
    </location>
</feature>
<dbReference type="PROSITE" id="PS51834">
    <property type="entry name" value="DENN_FLCN_SMCR8"/>
    <property type="match status" value="1"/>
</dbReference>
<keyword evidence="2" id="KW-0963">Cytoplasm</keyword>
<dbReference type="PANTHER" id="PTHR31334:SF1">
    <property type="entry name" value="GUANINE NUCLEOTIDE EXCHANGE PROTEIN SMCR8"/>
    <property type="match status" value="1"/>
</dbReference>
<reference evidence="8 9" key="1">
    <citation type="submission" date="2014-10" db="EMBL/GenBank/DDBJ databases">
        <title>Draft genome of the hookworm Ancylostoma caninum.</title>
        <authorList>
            <person name="Mitreva M."/>
        </authorList>
    </citation>
    <scope>NUCLEOTIDE SEQUENCE [LARGE SCALE GENOMIC DNA]</scope>
    <source>
        <strain evidence="8 9">Baltimore</strain>
    </source>
</reference>
<evidence type="ECO:0000256" key="5">
    <source>
        <dbReference type="ARBA" id="ARBA00038137"/>
    </source>
</evidence>
<keyword evidence="4" id="KW-0072">Autophagy</keyword>
<evidence type="ECO:0000313" key="8">
    <source>
        <dbReference type="EMBL" id="RCN52692.1"/>
    </source>
</evidence>
<evidence type="ECO:0000256" key="6">
    <source>
        <dbReference type="SAM" id="MobiDB-lite"/>
    </source>
</evidence>
<feature type="compositionally biased region" description="Basic and acidic residues" evidence="6">
    <location>
        <begin position="795"/>
        <end position="816"/>
    </location>
</feature>
<dbReference type="InterPro" id="IPR037521">
    <property type="entry name" value="FLCN/SMCR8_DENN"/>
</dbReference>
<feature type="region of interest" description="Disordered" evidence="6">
    <location>
        <begin position="443"/>
        <end position="462"/>
    </location>
</feature>
<protein>
    <recommendedName>
        <fullName evidence="7">UDENN FLCN/SMCR8-type domain-containing protein</fullName>
    </recommendedName>
</protein>
<dbReference type="GO" id="GO:0005737">
    <property type="term" value="C:cytoplasm"/>
    <property type="evidence" value="ECO:0007669"/>
    <property type="project" value="UniProtKB-SubCell"/>
</dbReference>